<comment type="caution">
    <text evidence="2">The sequence shown here is derived from an EMBL/GenBank/DDBJ whole genome shotgun (WGS) entry which is preliminary data.</text>
</comment>
<feature type="transmembrane region" description="Helical" evidence="1">
    <location>
        <begin position="82"/>
        <end position="106"/>
    </location>
</feature>
<keyword evidence="1" id="KW-0812">Transmembrane</keyword>
<dbReference type="RefSeq" id="WP_215350474.1">
    <property type="nucleotide sequence ID" value="NZ_BAAAFE010000017.1"/>
</dbReference>
<name>A0ABP3XRI2_9SPHN</name>
<evidence type="ECO:0000313" key="3">
    <source>
        <dbReference type="Proteomes" id="UP001500738"/>
    </source>
</evidence>
<keyword evidence="1" id="KW-1133">Transmembrane helix</keyword>
<keyword evidence="1" id="KW-0472">Membrane</keyword>
<evidence type="ECO:0000313" key="2">
    <source>
        <dbReference type="EMBL" id="GAA0867380.1"/>
    </source>
</evidence>
<dbReference type="EMBL" id="BAAAFE010000017">
    <property type="protein sequence ID" value="GAA0867380.1"/>
    <property type="molecule type" value="Genomic_DNA"/>
</dbReference>
<dbReference type="Proteomes" id="UP001500738">
    <property type="component" value="Unassembled WGS sequence"/>
</dbReference>
<keyword evidence="3" id="KW-1185">Reference proteome</keyword>
<proteinExistence type="predicted"/>
<accession>A0ABP3XRI2</accession>
<sequence>MKQAVITETDLQAYVDDQLDAAGRLEVADYLVRHPDVAARIVADLRLRDAMRALAETEDRPVPPRLADEARRLDAALGRRRIVAALARALPVGAAVGVAVFAAATWQVASFAPRARAAVPALVEEALMSKRTALMRADMPSQPEAAHFDRQAVHRATRIEVPALPSDWRILDAQVFPSDYGPSLQMVIDTGADEPVSLFAARTSADIPETPQTEVVDGQAVGFWSHDGTAYALSGDQPARQIAEHAEDLASSQDF</sequence>
<reference evidence="3" key="1">
    <citation type="journal article" date="2019" name="Int. J. Syst. Evol. Microbiol.">
        <title>The Global Catalogue of Microorganisms (GCM) 10K type strain sequencing project: providing services to taxonomists for standard genome sequencing and annotation.</title>
        <authorList>
            <consortium name="The Broad Institute Genomics Platform"/>
            <consortium name="The Broad Institute Genome Sequencing Center for Infectious Disease"/>
            <person name="Wu L."/>
            <person name="Ma J."/>
        </authorList>
    </citation>
    <scope>NUCLEOTIDE SEQUENCE [LARGE SCALE GENOMIC DNA]</scope>
    <source>
        <strain evidence="3">JCM 15910</strain>
    </source>
</reference>
<organism evidence="2 3">
    <name type="scientific">Sphingopyxis soli</name>
    <dbReference type="NCBI Taxonomy" id="592051"/>
    <lineage>
        <taxon>Bacteria</taxon>
        <taxon>Pseudomonadati</taxon>
        <taxon>Pseudomonadota</taxon>
        <taxon>Alphaproteobacteria</taxon>
        <taxon>Sphingomonadales</taxon>
        <taxon>Sphingomonadaceae</taxon>
        <taxon>Sphingopyxis</taxon>
    </lineage>
</organism>
<gene>
    <name evidence="2" type="ORF">GCM10009115_35010</name>
</gene>
<evidence type="ECO:0000256" key="1">
    <source>
        <dbReference type="SAM" id="Phobius"/>
    </source>
</evidence>
<protein>
    <submittedName>
        <fullName evidence="2">Anti-sigma factor</fullName>
    </submittedName>
</protein>